<evidence type="ECO:0000313" key="1">
    <source>
        <dbReference type="EMBL" id="KAF9439581.1"/>
    </source>
</evidence>
<dbReference type="OrthoDB" id="538223at2759"/>
<protein>
    <submittedName>
        <fullName evidence="1">Uncharacterized protein</fullName>
    </submittedName>
</protein>
<proteinExistence type="predicted"/>
<evidence type="ECO:0000313" key="2">
    <source>
        <dbReference type="Proteomes" id="UP000807342"/>
    </source>
</evidence>
<reference evidence="1" key="1">
    <citation type="submission" date="2020-11" db="EMBL/GenBank/DDBJ databases">
        <authorList>
            <consortium name="DOE Joint Genome Institute"/>
            <person name="Ahrendt S."/>
            <person name="Riley R."/>
            <person name="Andreopoulos W."/>
            <person name="Labutti K."/>
            <person name="Pangilinan J."/>
            <person name="Ruiz-Duenas F.J."/>
            <person name="Barrasa J.M."/>
            <person name="Sanchez-Garcia M."/>
            <person name="Camarero S."/>
            <person name="Miyauchi S."/>
            <person name="Serrano A."/>
            <person name="Linde D."/>
            <person name="Babiker R."/>
            <person name="Drula E."/>
            <person name="Ayuso-Fernandez I."/>
            <person name="Pacheco R."/>
            <person name="Padilla G."/>
            <person name="Ferreira P."/>
            <person name="Barriuso J."/>
            <person name="Kellner H."/>
            <person name="Castanera R."/>
            <person name="Alfaro M."/>
            <person name="Ramirez L."/>
            <person name="Pisabarro A.G."/>
            <person name="Kuo A."/>
            <person name="Tritt A."/>
            <person name="Lipzen A."/>
            <person name="He G."/>
            <person name="Yan M."/>
            <person name="Ng V."/>
            <person name="Cullen D."/>
            <person name="Martin F."/>
            <person name="Rosso M.-N."/>
            <person name="Henrissat B."/>
            <person name="Hibbett D."/>
            <person name="Martinez A.T."/>
            <person name="Grigoriev I.V."/>
        </authorList>
    </citation>
    <scope>NUCLEOTIDE SEQUENCE</scope>
    <source>
        <strain evidence="1">MF-IS2</strain>
    </source>
</reference>
<organism evidence="1 2">
    <name type="scientific">Macrolepiota fuliginosa MF-IS2</name>
    <dbReference type="NCBI Taxonomy" id="1400762"/>
    <lineage>
        <taxon>Eukaryota</taxon>
        <taxon>Fungi</taxon>
        <taxon>Dikarya</taxon>
        <taxon>Basidiomycota</taxon>
        <taxon>Agaricomycotina</taxon>
        <taxon>Agaricomycetes</taxon>
        <taxon>Agaricomycetidae</taxon>
        <taxon>Agaricales</taxon>
        <taxon>Agaricineae</taxon>
        <taxon>Agaricaceae</taxon>
        <taxon>Macrolepiota</taxon>
    </lineage>
</organism>
<gene>
    <name evidence="1" type="ORF">P691DRAFT_769367</name>
</gene>
<keyword evidence="2" id="KW-1185">Reference proteome</keyword>
<dbReference type="EMBL" id="MU153903">
    <property type="protein sequence ID" value="KAF9439581.1"/>
    <property type="molecule type" value="Genomic_DNA"/>
</dbReference>
<name>A0A9P6BUC3_9AGAR</name>
<accession>A0A9P6BUC3</accession>
<dbReference type="Proteomes" id="UP000807342">
    <property type="component" value="Unassembled WGS sequence"/>
</dbReference>
<dbReference type="AlphaFoldDB" id="A0A9P6BUC3"/>
<comment type="caution">
    <text evidence="1">The sequence shown here is derived from an EMBL/GenBank/DDBJ whole genome shotgun (WGS) entry which is preliminary data.</text>
</comment>
<sequence length="119" mass="13529">MYTARFTIGQFAQTCNWPGLTQGHVYGALQRLHSVLNVPEPKNAFQRFLQVFYASFYDYLLLPSWSGPFCVIAPEIIQCHILQWICILPESHSVGLIYPGQQKTKKSDRTSNTGSFTGR</sequence>